<dbReference type="EMBL" id="VDGH01000004">
    <property type="protein sequence ID" value="TQR14550.1"/>
    <property type="molecule type" value="Genomic_DNA"/>
</dbReference>
<feature type="transmembrane region" description="Helical" evidence="1">
    <location>
        <begin position="98"/>
        <end position="119"/>
    </location>
</feature>
<feature type="transmembrane region" description="Helical" evidence="1">
    <location>
        <begin position="49"/>
        <end position="71"/>
    </location>
</feature>
<protein>
    <submittedName>
        <fullName evidence="2">Uncharacterized protein</fullName>
    </submittedName>
</protein>
<name>A0A544TAP8_9BACI</name>
<feature type="transmembrane region" description="Helical" evidence="1">
    <location>
        <begin position="12"/>
        <end position="37"/>
    </location>
</feature>
<proteinExistence type="predicted"/>
<evidence type="ECO:0000313" key="2">
    <source>
        <dbReference type="EMBL" id="TQR14550.1"/>
    </source>
</evidence>
<dbReference type="OrthoDB" id="2962380at2"/>
<keyword evidence="3" id="KW-1185">Reference proteome</keyword>
<evidence type="ECO:0000313" key="3">
    <source>
        <dbReference type="Proteomes" id="UP000317316"/>
    </source>
</evidence>
<dbReference type="Proteomes" id="UP000317316">
    <property type="component" value="Unassembled WGS sequence"/>
</dbReference>
<keyword evidence="1" id="KW-0812">Transmembrane</keyword>
<keyword evidence="1" id="KW-1133">Transmembrane helix</keyword>
<organism evidence="2 3">
    <name type="scientific">Psychrobacillus lasiicapitis</name>
    <dbReference type="NCBI Taxonomy" id="1636719"/>
    <lineage>
        <taxon>Bacteria</taxon>
        <taxon>Bacillati</taxon>
        <taxon>Bacillota</taxon>
        <taxon>Bacilli</taxon>
        <taxon>Bacillales</taxon>
        <taxon>Bacillaceae</taxon>
        <taxon>Psychrobacillus</taxon>
    </lineage>
</organism>
<comment type="caution">
    <text evidence="2">The sequence shown here is derived from an EMBL/GenBank/DDBJ whole genome shotgun (WGS) entry which is preliminary data.</text>
</comment>
<sequence length="264" mass="31009">MKQLKGLIKKEWMLMRFWLVILFILNTLGIVGIPLLLKTWIGDIPIFKTAVILAGIWLVFSHLIAILLFIVSLQLDMKRPDIWLHTESSIYKLIGTKLAFATVLTSFSLLWIELLLVMLQAVNSDPEFMTFDQLLEMKVYVFVGIFFSILLNLIIVLFFWVIYHLIRPYVKGFSIIITVFLFIVSSILWSMNSTVELFEKFPRFGSIRIPIPDFIQKFRKYENYEDLTFLVEPTIYVSEIVFITAFAIILFWVSALWFDKKVRI</sequence>
<reference evidence="2 3" key="1">
    <citation type="submission" date="2019-05" db="EMBL/GenBank/DDBJ databases">
        <title>Psychrobacillus vulpis sp. nov., a new species isolated from feces of a red fox that inhabits in The Tablas de Daimiel Natural Park, Albacete, Spain.</title>
        <authorList>
            <person name="Rodriguez M."/>
            <person name="Reina J.C."/>
            <person name="Bejar V."/>
            <person name="Llamas I."/>
        </authorList>
    </citation>
    <scope>NUCLEOTIDE SEQUENCE [LARGE SCALE GENOMIC DNA]</scope>
    <source>
        <strain evidence="2 3">NEAU-3TGS17</strain>
    </source>
</reference>
<gene>
    <name evidence="2" type="ORF">FG382_08855</name>
</gene>
<keyword evidence="1" id="KW-0472">Membrane</keyword>
<dbReference type="AlphaFoldDB" id="A0A544TAP8"/>
<evidence type="ECO:0000256" key="1">
    <source>
        <dbReference type="SAM" id="Phobius"/>
    </source>
</evidence>
<feature type="transmembrane region" description="Helical" evidence="1">
    <location>
        <begin position="173"/>
        <end position="191"/>
    </location>
</feature>
<feature type="transmembrane region" description="Helical" evidence="1">
    <location>
        <begin position="235"/>
        <end position="258"/>
    </location>
</feature>
<feature type="transmembrane region" description="Helical" evidence="1">
    <location>
        <begin position="139"/>
        <end position="166"/>
    </location>
</feature>
<dbReference type="RefSeq" id="WP_142538531.1">
    <property type="nucleotide sequence ID" value="NZ_BMIE01000003.1"/>
</dbReference>
<accession>A0A544TAP8</accession>